<dbReference type="GO" id="GO:0005886">
    <property type="term" value="C:plasma membrane"/>
    <property type="evidence" value="ECO:0007669"/>
    <property type="project" value="TreeGrafter"/>
</dbReference>
<name>A0A8S1ED01_9PELO</name>
<protein>
    <recommendedName>
        <fullName evidence="4">Seven TM Receptor</fullName>
    </recommendedName>
</protein>
<dbReference type="InterPro" id="IPR019428">
    <property type="entry name" value="7TM_GPCR_serpentine_rcpt_Str"/>
</dbReference>
<keyword evidence="1" id="KW-1133">Transmembrane helix</keyword>
<dbReference type="EMBL" id="CADEPM010000001">
    <property type="protein sequence ID" value="CAB3398541.1"/>
    <property type="molecule type" value="Genomic_DNA"/>
</dbReference>
<keyword evidence="3" id="KW-1185">Reference proteome</keyword>
<dbReference type="PANTHER" id="PTHR22943">
    <property type="entry name" value="7-TRANSMEMBRANE DOMAIN RECEPTOR C.ELEGANS"/>
    <property type="match status" value="1"/>
</dbReference>
<feature type="transmembrane region" description="Helical" evidence="1">
    <location>
        <begin position="113"/>
        <end position="134"/>
    </location>
</feature>
<feature type="transmembrane region" description="Helical" evidence="1">
    <location>
        <begin position="161"/>
        <end position="184"/>
    </location>
</feature>
<proteinExistence type="predicted"/>
<accession>A0A8S1ED01</accession>
<reference evidence="2 3" key="1">
    <citation type="submission" date="2020-04" db="EMBL/GenBank/DDBJ databases">
        <authorList>
            <person name="Laetsch R D."/>
            <person name="Stevens L."/>
            <person name="Kumar S."/>
            <person name="Blaxter L. M."/>
        </authorList>
    </citation>
    <scope>NUCLEOTIDE SEQUENCE [LARGE SCALE GENOMIC DNA]</scope>
</reference>
<dbReference type="Proteomes" id="UP000494206">
    <property type="component" value="Unassembled WGS sequence"/>
</dbReference>
<feature type="transmembrane region" description="Helical" evidence="1">
    <location>
        <begin position="196"/>
        <end position="219"/>
    </location>
</feature>
<dbReference type="SUPFAM" id="SSF81321">
    <property type="entry name" value="Family A G protein-coupled receptor-like"/>
    <property type="match status" value="1"/>
</dbReference>
<dbReference type="GO" id="GO:0042048">
    <property type="term" value="P:olfactory behavior"/>
    <property type="evidence" value="ECO:0007669"/>
    <property type="project" value="TreeGrafter"/>
</dbReference>
<comment type="caution">
    <text evidence="2">The sequence shown here is derived from an EMBL/GenBank/DDBJ whole genome shotgun (WGS) entry which is preliminary data.</text>
</comment>
<evidence type="ECO:0000313" key="3">
    <source>
        <dbReference type="Proteomes" id="UP000494206"/>
    </source>
</evidence>
<dbReference type="GO" id="GO:0038022">
    <property type="term" value="F:G protein-coupled olfactory receptor activity"/>
    <property type="evidence" value="ECO:0007669"/>
    <property type="project" value="TreeGrafter"/>
</dbReference>
<gene>
    <name evidence="2" type="ORF">CBOVIS_LOCUS1804</name>
</gene>
<keyword evidence="1" id="KW-0812">Transmembrane</keyword>
<keyword evidence="1" id="KW-0472">Membrane</keyword>
<dbReference type="Pfam" id="PF10326">
    <property type="entry name" value="7TM_GPCR_Str"/>
    <property type="match status" value="1"/>
</dbReference>
<evidence type="ECO:0000313" key="2">
    <source>
        <dbReference type="EMBL" id="CAB3398541.1"/>
    </source>
</evidence>
<evidence type="ECO:0008006" key="4">
    <source>
        <dbReference type="Google" id="ProtNLM"/>
    </source>
</evidence>
<sequence>MAYISVFEIFYSLVDCIAKPVIFSFRSSYIVFVDLHKISWFRRAIKIILHKVYCGFFGLSMAIFGVHFLYRYLITKGEPLFQNFNISIRNIEYLGPYFYPIDLNGNQFFNYNTIYGIAILTLIIASSMLSVFYFGHKCYLHIQKFTKNANSKLSQNLQSQLFNALVLQTLIPCVLMYIPALVLFTTCFLDQNLEMASNFINISIAMYPAIDPLPTIFVVRRYRKLLKCILKCLTKLIRKSSNLNVVSSRKKAIGS</sequence>
<dbReference type="OrthoDB" id="5809195at2759"/>
<dbReference type="PANTHER" id="PTHR22943:SF248">
    <property type="entry name" value="SEVEN TM RECEPTOR"/>
    <property type="match status" value="1"/>
</dbReference>
<evidence type="ECO:0000256" key="1">
    <source>
        <dbReference type="SAM" id="Phobius"/>
    </source>
</evidence>
<organism evidence="2 3">
    <name type="scientific">Caenorhabditis bovis</name>
    <dbReference type="NCBI Taxonomy" id="2654633"/>
    <lineage>
        <taxon>Eukaryota</taxon>
        <taxon>Metazoa</taxon>
        <taxon>Ecdysozoa</taxon>
        <taxon>Nematoda</taxon>
        <taxon>Chromadorea</taxon>
        <taxon>Rhabditida</taxon>
        <taxon>Rhabditina</taxon>
        <taxon>Rhabditomorpha</taxon>
        <taxon>Rhabditoidea</taxon>
        <taxon>Rhabditidae</taxon>
        <taxon>Peloderinae</taxon>
        <taxon>Caenorhabditis</taxon>
    </lineage>
</organism>
<feature type="transmembrane region" description="Helical" evidence="1">
    <location>
        <begin position="52"/>
        <end position="70"/>
    </location>
</feature>
<dbReference type="AlphaFoldDB" id="A0A8S1ED01"/>